<evidence type="ECO:0000313" key="7">
    <source>
        <dbReference type="EMBL" id="EKU46001.1"/>
    </source>
</evidence>
<dbReference type="EMBL" id="AMSQ01000022">
    <property type="protein sequence ID" value="EKU46001.1"/>
    <property type="molecule type" value="Genomic_DNA"/>
</dbReference>
<feature type="transmembrane region" description="Helical" evidence="6">
    <location>
        <begin position="229"/>
        <end position="253"/>
    </location>
</feature>
<feature type="transmembrane region" description="Helical" evidence="6">
    <location>
        <begin position="116"/>
        <end position="141"/>
    </location>
</feature>
<feature type="transmembrane region" description="Helical" evidence="6">
    <location>
        <begin position="45"/>
        <end position="65"/>
    </location>
</feature>
<keyword evidence="3 6" id="KW-0812">Transmembrane</keyword>
<keyword evidence="8" id="KW-1185">Reference proteome</keyword>
<dbReference type="PATRIC" id="fig|1229783.3.peg.2070"/>
<dbReference type="GO" id="GO:0005886">
    <property type="term" value="C:plasma membrane"/>
    <property type="evidence" value="ECO:0007669"/>
    <property type="project" value="UniProtKB-SubCell"/>
</dbReference>
<feature type="transmembrane region" description="Helical" evidence="6">
    <location>
        <begin position="287"/>
        <end position="307"/>
    </location>
</feature>
<evidence type="ECO:0000313" key="8">
    <source>
        <dbReference type="Proteomes" id="UP000009885"/>
    </source>
</evidence>
<dbReference type="AlphaFoldDB" id="K9AIV1"/>
<feature type="transmembrane region" description="Helical" evidence="6">
    <location>
        <begin position="12"/>
        <end position="33"/>
    </location>
</feature>
<comment type="subcellular location">
    <subcellularLocation>
        <location evidence="1">Cell membrane</location>
        <topology evidence="1">Multi-pass membrane protein</topology>
    </subcellularLocation>
</comment>
<keyword evidence="5 6" id="KW-0472">Membrane</keyword>
<dbReference type="Proteomes" id="UP000009885">
    <property type="component" value="Unassembled WGS sequence"/>
</dbReference>
<keyword evidence="4 6" id="KW-1133">Transmembrane helix</keyword>
<protein>
    <submittedName>
        <fullName evidence="7">Capsular polysaccharide synthesis enzyme</fullName>
    </submittedName>
</protein>
<evidence type="ECO:0000256" key="4">
    <source>
        <dbReference type="ARBA" id="ARBA00022989"/>
    </source>
</evidence>
<dbReference type="STRING" id="1229783.C273_10392"/>
<dbReference type="InterPro" id="IPR050833">
    <property type="entry name" value="Poly_Biosynth_Transport"/>
</dbReference>
<evidence type="ECO:0000256" key="6">
    <source>
        <dbReference type="SAM" id="Phobius"/>
    </source>
</evidence>
<name>K9AIV1_9STAP</name>
<dbReference type="PANTHER" id="PTHR30250:SF11">
    <property type="entry name" value="O-ANTIGEN TRANSPORTER-RELATED"/>
    <property type="match status" value="1"/>
</dbReference>
<reference evidence="7 8" key="1">
    <citation type="journal article" date="2013" name="Genome Announc.">
        <title>Genome Sequence of Staphylococcus massiliensis Strain S46, Isolated from the Surface of Healthy Human Skin.</title>
        <authorList>
            <person name="Srivastav R."/>
            <person name="Singh A."/>
            <person name="Jangir P.K."/>
            <person name="Kumari C."/>
            <person name="Muduli S."/>
            <person name="Sharma R."/>
        </authorList>
    </citation>
    <scope>NUCLEOTIDE SEQUENCE [LARGE SCALE GENOMIC DNA]</scope>
    <source>
        <strain evidence="7 8">S46</strain>
    </source>
</reference>
<feature type="transmembrane region" description="Helical" evidence="6">
    <location>
        <begin position="188"/>
        <end position="209"/>
    </location>
</feature>
<dbReference type="RefSeq" id="WP_009384727.1">
    <property type="nucleotide sequence ID" value="NZ_AMSQ01000022.1"/>
</dbReference>
<gene>
    <name evidence="7" type="ORF">C273_10392</name>
</gene>
<evidence type="ECO:0000256" key="3">
    <source>
        <dbReference type="ARBA" id="ARBA00022692"/>
    </source>
</evidence>
<dbReference type="Pfam" id="PF13440">
    <property type="entry name" value="Polysacc_synt_3"/>
    <property type="match status" value="1"/>
</dbReference>
<feature type="transmembrane region" description="Helical" evidence="6">
    <location>
        <begin position="71"/>
        <end position="89"/>
    </location>
</feature>
<feature type="transmembrane region" description="Helical" evidence="6">
    <location>
        <begin position="260"/>
        <end position="281"/>
    </location>
</feature>
<dbReference type="eggNOG" id="COG2244">
    <property type="taxonomic scope" value="Bacteria"/>
</dbReference>
<accession>K9AIV1</accession>
<feature type="transmembrane region" description="Helical" evidence="6">
    <location>
        <begin position="147"/>
        <end position="167"/>
    </location>
</feature>
<dbReference type="PANTHER" id="PTHR30250">
    <property type="entry name" value="PST FAMILY PREDICTED COLANIC ACID TRANSPORTER"/>
    <property type="match status" value="1"/>
</dbReference>
<evidence type="ECO:0000256" key="5">
    <source>
        <dbReference type="ARBA" id="ARBA00023136"/>
    </source>
</evidence>
<organism evidence="7 8">
    <name type="scientific">Staphylococcus massiliensis S46</name>
    <dbReference type="NCBI Taxonomy" id="1229783"/>
    <lineage>
        <taxon>Bacteria</taxon>
        <taxon>Bacillati</taxon>
        <taxon>Bacillota</taxon>
        <taxon>Bacilli</taxon>
        <taxon>Bacillales</taxon>
        <taxon>Staphylococcaceae</taxon>
        <taxon>Staphylococcus</taxon>
    </lineage>
</organism>
<evidence type="ECO:0000256" key="1">
    <source>
        <dbReference type="ARBA" id="ARBA00004651"/>
    </source>
</evidence>
<dbReference type="OrthoDB" id="109075at2"/>
<keyword evidence="2" id="KW-1003">Cell membrane</keyword>
<comment type="caution">
    <text evidence="7">The sequence shown here is derived from an EMBL/GenBank/DDBJ whole genome shotgun (WGS) entry which is preliminary data.</text>
</comment>
<evidence type="ECO:0000256" key="2">
    <source>
        <dbReference type="ARBA" id="ARBA00022475"/>
    </source>
</evidence>
<proteinExistence type="predicted"/>
<sequence length="314" mass="35607">AGVVGSIVLKGYYLEIISFVLLLVFVSLTNIFTSYLNLNKKYFHISIINITRTLLMVIVQIAFGWLTHNSLGLVLGFTLSYLAGIIIGFKEFKKHFKLNKNIRYLKKVFKLHSNQLFYSTPSIIINSLTFSVTVFIIGLMYSTKDVGIYGMATRILNVPIVVAGMGLSKIFMQKASEDYYKFNNFRPVLLKFSLGLFFLGLIAYGPLLLLKEEVVLLFLGRDWLEVTILFIPFVTLYVTRLIVSTISLANIVINKQHIDLIFQGGTLGLTIVSSLISYILGLDFQSFVWLNSLTVTVSFITFYIYIFKKSKKAI</sequence>
<feature type="non-terminal residue" evidence="7">
    <location>
        <position position="1"/>
    </location>
</feature>